<dbReference type="InterPro" id="IPR036390">
    <property type="entry name" value="WH_DNA-bd_sf"/>
</dbReference>
<evidence type="ECO:0000313" key="2">
    <source>
        <dbReference type="Proteomes" id="UP000196803"/>
    </source>
</evidence>
<dbReference type="Proteomes" id="UP000196803">
    <property type="component" value="Unassembled WGS sequence"/>
</dbReference>
<proteinExistence type="predicted"/>
<comment type="caution">
    <text evidence="1">The sequence shown here is derived from an EMBL/GenBank/DDBJ whole genome shotgun (WGS) entry which is preliminary data.</text>
</comment>
<evidence type="ECO:0000313" key="1">
    <source>
        <dbReference type="EMBL" id="SMR91998.1"/>
    </source>
</evidence>
<reference evidence="1 2" key="1">
    <citation type="submission" date="2017-05" db="EMBL/GenBank/DDBJ databases">
        <authorList>
            <person name="Varghese N."/>
            <person name="Submissions S."/>
        </authorList>
    </citation>
    <scope>NUCLEOTIDE SEQUENCE [LARGE SCALE GENOMIC DNA]</scope>
    <source>
        <strain evidence="1 2">MACB1020</strain>
    </source>
</reference>
<sequence>MSNYKKRNLKNNQICEMIIYYLKENNNFEKKQSLIRSLIKWASLSTIYRGISRLEKKGLTVAFDVDNDKYIAYIGSRPNKSLNLVFFVCDVCKQKFWLKLNDSALDKICRKMKKFYDFDSKFVLYEFHGVCRSCLLSKSSNPLSLKKEETNYENSSYANR</sequence>
<organism evidence="1 2">
    <name type="scientific">Caldicellulosiruptor bescii</name>
    <name type="common">Anaerocellum thermophilum</name>
    <dbReference type="NCBI Taxonomy" id="31899"/>
    <lineage>
        <taxon>Bacteria</taxon>
        <taxon>Bacillati</taxon>
        <taxon>Bacillota</taxon>
        <taxon>Bacillota incertae sedis</taxon>
        <taxon>Caldicellulosiruptorales</taxon>
        <taxon>Caldicellulosiruptoraceae</taxon>
        <taxon>Caldicellulosiruptor</taxon>
    </lineage>
</organism>
<dbReference type="EMBL" id="FXXC01000001">
    <property type="protein sequence ID" value="SMR91998.1"/>
    <property type="molecule type" value="Genomic_DNA"/>
</dbReference>
<accession>A0ABY1S6E8</accession>
<keyword evidence="2" id="KW-1185">Reference proteome</keyword>
<protein>
    <submittedName>
        <fullName evidence="1">Fe2+ or Zn2+ uptake regulation protein</fullName>
    </submittedName>
</protein>
<gene>
    <name evidence="1" type="ORF">SAMN05216240_0764</name>
</gene>
<dbReference type="SUPFAM" id="SSF46785">
    <property type="entry name" value="Winged helix' DNA-binding domain"/>
    <property type="match status" value="1"/>
</dbReference>
<name>A0ABY1S6E8_CALBS</name>
<dbReference type="GeneID" id="31773635"/>
<dbReference type="RefSeq" id="WP_015908613.1">
    <property type="nucleotide sequence ID" value="NZ_FUZJ01000001.1"/>
</dbReference>